<dbReference type="eggNOG" id="ENOG502RPZ8">
    <property type="taxonomic scope" value="Eukaryota"/>
</dbReference>
<gene>
    <name evidence="2" type="ORF">MGYG_01192</name>
</gene>
<proteinExistence type="predicted"/>
<keyword evidence="3" id="KW-1185">Reference proteome</keyword>
<feature type="region of interest" description="Disordered" evidence="1">
    <location>
        <begin position="52"/>
        <end position="115"/>
    </location>
</feature>
<dbReference type="Proteomes" id="UP000002669">
    <property type="component" value="Unassembled WGS sequence"/>
</dbReference>
<accession>E5QZD8</accession>
<protein>
    <submittedName>
        <fullName evidence="2">Uncharacterized protein</fullName>
    </submittedName>
</protein>
<dbReference type="GeneID" id="10032433"/>
<dbReference type="AlphaFoldDB" id="E5QZD8"/>
<dbReference type="OrthoDB" id="4173805at2759"/>
<dbReference type="HOGENOM" id="CLU_2108459_0_0_1"/>
<organism evidence="3">
    <name type="scientific">Arthroderma gypseum (strain ATCC MYA-4604 / CBS 118893)</name>
    <name type="common">Microsporum gypseum</name>
    <dbReference type="NCBI Taxonomy" id="535722"/>
    <lineage>
        <taxon>Eukaryota</taxon>
        <taxon>Fungi</taxon>
        <taxon>Dikarya</taxon>
        <taxon>Ascomycota</taxon>
        <taxon>Pezizomycotina</taxon>
        <taxon>Eurotiomycetes</taxon>
        <taxon>Eurotiomycetidae</taxon>
        <taxon>Onygenales</taxon>
        <taxon>Arthrodermataceae</taxon>
        <taxon>Nannizzia</taxon>
    </lineage>
</organism>
<dbReference type="VEuPathDB" id="FungiDB:MGYG_01192"/>
<evidence type="ECO:0000313" key="2">
    <source>
        <dbReference type="EMBL" id="EFQ98156.1"/>
    </source>
</evidence>
<name>E5QZD8_ARTGP</name>
<reference evidence="3" key="1">
    <citation type="journal article" date="2012" name="MBio">
        <title>Comparative genome analysis of Trichophyton rubrum and related dermatophytes reveals candidate genes involved in infection.</title>
        <authorList>
            <person name="Martinez D.A."/>
            <person name="Oliver B.G."/>
            <person name="Graeser Y."/>
            <person name="Goldberg J.M."/>
            <person name="Li W."/>
            <person name="Martinez-Rossi N.M."/>
            <person name="Monod M."/>
            <person name="Shelest E."/>
            <person name="Barton R.C."/>
            <person name="Birch E."/>
            <person name="Brakhage A.A."/>
            <person name="Chen Z."/>
            <person name="Gurr S.J."/>
            <person name="Heiman D."/>
            <person name="Heitman J."/>
            <person name="Kosti I."/>
            <person name="Rossi A."/>
            <person name="Saif S."/>
            <person name="Samalova M."/>
            <person name="Saunders C.W."/>
            <person name="Shea T."/>
            <person name="Summerbell R.C."/>
            <person name="Xu J."/>
            <person name="Young S."/>
            <person name="Zeng Q."/>
            <person name="Birren B.W."/>
            <person name="Cuomo C.A."/>
            <person name="White T.C."/>
        </authorList>
    </citation>
    <scope>NUCLEOTIDE SEQUENCE [LARGE SCALE GENOMIC DNA]</scope>
    <source>
        <strain evidence="3">ATCC MYA-4604 / CBS 118893</strain>
    </source>
</reference>
<dbReference type="InParanoid" id="E5QZD8"/>
<feature type="compositionally biased region" description="Basic and acidic residues" evidence="1">
    <location>
        <begin position="59"/>
        <end position="72"/>
    </location>
</feature>
<dbReference type="EMBL" id="DS989822">
    <property type="protein sequence ID" value="EFQ98156.1"/>
    <property type="molecule type" value="Genomic_DNA"/>
</dbReference>
<evidence type="ECO:0000313" key="3">
    <source>
        <dbReference type="Proteomes" id="UP000002669"/>
    </source>
</evidence>
<dbReference type="STRING" id="535722.E5QZD8"/>
<evidence type="ECO:0000256" key="1">
    <source>
        <dbReference type="SAM" id="MobiDB-lite"/>
    </source>
</evidence>
<dbReference type="RefSeq" id="XP_003177108.1">
    <property type="nucleotide sequence ID" value="XM_003177060.1"/>
</dbReference>
<sequence>MSRSLAFIQTLRFTPPRIPISRRNGLAKLLVAQEAGGEQFLRHSSYNARFIHSSPAGGLREEDSSTGKEQARQQHQRHKPEPDMEESDSFAKEFDARIPSNKAKPTLSDAYQRGP</sequence>